<keyword evidence="2" id="KW-1185">Reference proteome</keyword>
<gene>
    <name evidence="1" type="ORF">BaRGS_00006017</name>
</gene>
<comment type="caution">
    <text evidence="1">The sequence shown here is derived from an EMBL/GenBank/DDBJ whole genome shotgun (WGS) entry which is preliminary data.</text>
</comment>
<proteinExistence type="predicted"/>
<feature type="non-terminal residue" evidence="1">
    <location>
        <position position="1"/>
    </location>
</feature>
<name>A0ABD0LV09_9CAEN</name>
<protein>
    <submittedName>
        <fullName evidence="1">Uncharacterized protein</fullName>
    </submittedName>
</protein>
<dbReference type="EMBL" id="JACVVK020000024">
    <property type="protein sequence ID" value="KAK7502767.1"/>
    <property type="molecule type" value="Genomic_DNA"/>
</dbReference>
<reference evidence="1 2" key="1">
    <citation type="journal article" date="2023" name="Sci. Data">
        <title>Genome assembly of the Korean intertidal mud-creeper Batillaria attramentaria.</title>
        <authorList>
            <person name="Patra A.K."/>
            <person name="Ho P.T."/>
            <person name="Jun S."/>
            <person name="Lee S.J."/>
            <person name="Kim Y."/>
            <person name="Won Y.J."/>
        </authorList>
    </citation>
    <scope>NUCLEOTIDE SEQUENCE [LARGE SCALE GENOMIC DNA]</scope>
    <source>
        <strain evidence="1">Wonlab-2016</strain>
    </source>
</reference>
<evidence type="ECO:0000313" key="1">
    <source>
        <dbReference type="EMBL" id="KAK7502767.1"/>
    </source>
</evidence>
<sequence length="59" mass="6685">EREMLDCANQVCPKLQGGNCAMPEVLWLGNKCRNYNLVAQLLDSNPKHQADDQHKMMAL</sequence>
<dbReference type="AlphaFoldDB" id="A0ABD0LV09"/>
<dbReference type="Proteomes" id="UP001519460">
    <property type="component" value="Unassembled WGS sequence"/>
</dbReference>
<evidence type="ECO:0000313" key="2">
    <source>
        <dbReference type="Proteomes" id="UP001519460"/>
    </source>
</evidence>
<accession>A0ABD0LV09</accession>
<organism evidence="1 2">
    <name type="scientific">Batillaria attramentaria</name>
    <dbReference type="NCBI Taxonomy" id="370345"/>
    <lineage>
        <taxon>Eukaryota</taxon>
        <taxon>Metazoa</taxon>
        <taxon>Spiralia</taxon>
        <taxon>Lophotrochozoa</taxon>
        <taxon>Mollusca</taxon>
        <taxon>Gastropoda</taxon>
        <taxon>Caenogastropoda</taxon>
        <taxon>Sorbeoconcha</taxon>
        <taxon>Cerithioidea</taxon>
        <taxon>Batillariidae</taxon>
        <taxon>Batillaria</taxon>
    </lineage>
</organism>